<dbReference type="InterPro" id="IPR048954">
    <property type="entry name" value="PorZ_N"/>
</dbReference>
<sequence length="760" mass="84167">MKYIYTLLVCLFLPILSWSQDYSSNWEGLFSYYNIVDVHTSGNRVFAAAKNSVFSYNVASKELNKYSTINGISGENISAIHYSTNYNLLVVGYETGLINVYNYRTGKALQVIDITEKQTVSPNKRRINDFFEIENQLFISTNYGISVYSLSNLEFGDTYFIGDTGSQLEVRQLIINNNTIYAATQGGSVRYASLDNPNLIDFSQWQQTSGAENIKNIIEFNDKIYAVSNANAIAELQNNSLSFVTQFNGNVTNLAVTSTTLLVTYKYKVEAYNNQFNRTLNINSFEFSPNFSSAVLINNQIFIGDQSLGLIYTSINTPNAFNYVSPQGPLLNNAFNMETIPNELWITFGEYSSLLNPYPLNSRGVSHLINDEWINLSVEHLQHARSIVEVTIDPTDHKHVFLSSFIDGLVELQDHQVINFYRESNSNLESFDPGSGDLRIDGTTFDSNNDLWIANSKSDGGLAKLKNNSTTIQVYDISNIISNPPATLGLTKIVGNNSGNLFIGSSEDGVVGFETSTQTFAKVSGGEADGNLPENYIKTLALDNNNQLWIGTVRGLRVLFNPNSMFTDNNVAAQEIIILDEDGVAQELLANVSITDIEVDGNNNKWIATESGAFYLSANGQETIYQFTTANSPIPSNNVNDIEVDDSSGEVYIGTEKGIVVFKGSATASQETFDKVRAFPNPVRPNYSGMVTIDGLMENANVKITDIEGNLVYEEVSQGGSIQWDTRAFGKYKVASGVYMVLITSDDQLQTKVTKIMVIR</sequence>
<dbReference type="RefSeq" id="WP_219038591.1">
    <property type="nucleotide sequence ID" value="NZ_JAHWDF010000001.1"/>
</dbReference>
<organism evidence="3 4">
    <name type="scientific">Mesonia aestuariivivens</name>
    <dbReference type="NCBI Taxonomy" id="2796128"/>
    <lineage>
        <taxon>Bacteria</taxon>
        <taxon>Pseudomonadati</taxon>
        <taxon>Bacteroidota</taxon>
        <taxon>Flavobacteriia</taxon>
        <taxon>Flavobacteriales</taxon>
        <taxon>Flavobacteriaceae</taxon>
        <taxon>Mesonia</taxon>
    </lineage>
</organism>
<dbReference type="Pfam" id="PF07494">
    <property type="entry name" value="Reg_prop"/>
    <property type="match status" value="1"/>
</dbReference>
<name>A0ABS6VYH2_9FLAO</name>
<protein>
    <submittedName>
        <fullName evidence="3">T9SS type A sorting domain-containing protein</fullName>
    </submittedName>
</protein>
<dbReference type="EMBL" id="JAHWDF010000001">
    <property type="protein sequence ID" value="MBW2960302.1"/>
    <property type="molecule type" value="Genomic_DNA"/>
</dbReference>
<evidence type="ECO:0000256" key="1">
    <source>
        <dbReference type="ARBA" id="ARBA00022729"/>
    </source>
</evidence>
<dbReference type="NCBIfam" id="TIGR04183">
    <property type="entry name" value="Por_Secre_tail"/>
    <property type="match status" value="1"/>
</dbReference>
<dbReference type="InterPro" id="IPR026444">
    <property type="entry name" value="Secre_tail"/>
</dbReference>
<keyword evidence="1" id="KW-0732">Signal</keyword>
<reference evidence="3 4" key="1">
    <citation type="submission" date="2021-07" db="EMBL/GenBank/DDBJ databases">
        <title>Mesonia aestuariivivens sp. nov., isolated from a tidal flat.</title>
        <authorList>
            <person name="Kim Y.-O."/>
            <person name="Yoon J.-H."/>
        </authorList>
    </citation>
    <scope>NUCLEOTIDE SEQUENCE [LARGE SCALE GENOMIC DNA]</scope>
    <source>
        <strain evidence="3 4">JHPTF-M18</strain>
    </source>
</reference>
<feature type="domain" description="PorZ N-terminal beta-propeller" evidence="2">
    <location>
        <begin position="45"/>
        <end position="206"/>
    </location>
</feature>
<evidence type="ECO:0000313" key="3">
    <source>
        <dbReference type="EMBL" id="MBW2960302.1"/>
    </source>
</evidence>
<gene>
    <name evidence="3" type="ORF">KW502_00630</name>
</gene>
<evidence type="ECO:0000313" key="4">
    <source>
        <dbReference type="Proteomes" id="UP000719267"/>
    </source>
</evidence>
<accession>A0ABS6VYH2</accession>
<dbReference type="InterPro" id="IPR011110">
    <property type="entry name" value="Reg_prop"/>
</dbReference>
<evidence type="ECO:0000259" key="2">
    <source>
        <dbReference type="Pfam" id="PF21544"/>
    </source>
</evidence>
<dbReference type="Proteomes" id="UP000719267">
    <property type="component" value="Unassembled WGS sequence"/>
</dbReference>
<keyword evidence="4" id="KW-1185">Reference proteome</keyword>
<comment type="caution">
    <text evidence="3">The sequence shown here is derived from an EMBL/GenBank/DDBJ whole genome shotgun (WGS) entry which is preliminary data.</text>
</comment>
<dbReference type="Pfam" id="PF21544">
    <property type="entry name" value="PorZ_N_b_propeller"/>
    <property type="match status" value="1"/>
</dbReference>
<proteinExistence type="predicted"/>